<evidence type="ECO:0000313" key="3">
    <source>
        <dbReference type="Proteomes" id="UP001151760"/>
    </source>
</evidence>
<evidence type="ECO:0000313" key="2">
    <source>
        <dbReference type="EMBL" id="GJT08989.1"/>
    </source>
</evidence>
<dbReference type="EMBL" id="BQNB010012874">
    <property type="protein sequence ID" value="GJT08989.1"/>
    <property type="molecule type" value="Genomic_DNA"/>
</dbReference>
<gene>
    <name evidence="2" type="ORF">Tco_0843451</name>
</gene>
<feature type="compositionally biased region" description="Basic and acidic residues" evidence="1">
    <location>
        <begin position="79"/>
        <end position="93"/>
    </location>
</feature>
<accession>A0ABQ5B3W2</accession>
<protein>
    <recommendedName>
        <fullName evidence="4">Reverse transcriptase domain-containing protein</fullName>
    </recommendedName>
</protein>
<proteinExistence type="predicted"/>
<feature type="region of interest" description="Disordered" evidence="1">
    <location>
        <begin position="17"/>
        <end position="93"/>
    </location>
</feature>
<name>A0ABQ5B3W2_9ASTR</name>
<feature type="compositionally biased region" description="Basic and acidic residues" evidence="1">
    <location>
        <begin position="35"/>
        <end position="48"/>
    </location>
</feature>
<organism evidence="2 3">
    <name type="scientific">Tanacetum coccineum</name>
    <dbReference type="NCBI Taxonomy" id="301880"/>
    <lineage>
        <taxon>Eukaryota</taxon>
        <taxon>Viridiplantae</taxon>
        <taxon>Streptophyta</taxon>
        <taxon>Embryophyta</taxon>
        <taxon>Tracheophyta</taxon>
        <taxon>Spermatophyta</taxon>
        <taxon>Magnoliopsida</taxon>
        <taxon>eudicotyledons</taxon>
        <taxon>Gunneridae</taxon>
        <taxon>Pentapetalae</taxon>
        <taxon>asterids</taxon>
        <taxon>campanulids</taxon>
        <taxon>Asterales</taxon>
        <taxon>Asteraceae</taxon>
        <taxon>Asteroideae</taxon>
        <taxon>Anthemideae</taxon>
        <taxon>Anthemidinae</taxon>
        <taxon>Tanacetum</taxon>
    </lineage>
</organism>
<keyword evidence="3" id="KW-1185">Reference proteome</keyword>
<reference evidence="2" key="1">
    <citation type="journal article" date="2022" name="Int. J. Mol. Sci.">
        <title>Draft Genome of Tanacetum Coccineum: Genomic Comparison of Closely Related Tanacetum-Family Plants.</title>
        <authorList>
            <person name="Yamashiro T."/>
            <person name="Shiraishi A."/>
            <person name="Nakayama K."/>
            <person name="Satake H."/>
        </authorList>
    </citation>
    <scope>NUCLEOTIDE SEQUENCE</scope>
</reference>
<reference evidence="2" key="2">
    <citation type="submission" date="2022-01" db="EMBL/GenBank/DDBJ databases">
        <authorList>
            <person name="Yamashiro T."/>
            <person name="Shiraishi A."/>
            <person name="Satake H."/>
            <person name="Nakayama K."/>
        </authorList>
    </citation>
    <scope>NUCLEOTIDE SEQUENCE</scope>
</reference>
<dbReference type="Proteomes" id="UP001151760">
    <property type="component" value="Unassembled WGS sequence"/>
</dbReference>
<sequence>MRMARRLMDQAVRAVLVHDNNHNRNHNNNKPNDNNNKRRWNDNRRHDNNNQNWNINHHNQQNHRQENARGYATAATLARGREKKSEEKGLDDVPIVRDFPEVFPEDLPGHPPPRQVEFQIELVPDSAPVARAPYRLAPFGDARIIQ</sequence>
<comment type="caution">
    <text evidence="2">The sequence shown here is derived from an EMBL/GenBank/DDBJ whole genome shotgun (WGS) entry which is preliminary data.</text>
</comment>
<feature type="compositionally biased region" description="Low complexity" evidence="1">
    <location>
        <begin position="49"/>
        <end position="59"/>
    </location>
</feature>
<evidence type="ECO:0000256" key="1">
    <source>
        <dbReference type="SAM" id="MobiDB-lite"/>
    </source>
</evidence>
<evidence type="ECO:0008006" key="4">
    <source>
        <dbReference type="Google" id="ProtNLM"/>
    </source>
</evidence>